<dbReference type="Pfam" id="PF02814">
    <property type="entry name" value="UreE_N"/>
    <property type="match status" value="1"/>
</dbReference>
<dbReference type="EMBL" id="JANFFA010000001">
    <property type="protein sequence ID" value="MDQ2093590.1"/>
    <property type="molecule type" value="Genomic_DNA"/>
</dbReference>
<feature type="domain" description="UreE urease accessory N-terminal" evidence="1">
    <location>
        <begin position="14"/>
        <end position="76"/>
    </location>
</feature>
<dbReference type="SMART" id="SM00988">
    <property type="entry name" value="UreE_N"/>
    <property type="match status" value="1"/>
</dbReference>
<dbReference type="RefSeq" id="WP_317625173.1">
    <property type="nucleotide sequence ID" value="NZ_JANFFA010000001.1"/>
</dbReference>
<protein>
    <submittedName>
        <fullName evidence="2">Urease accessory protein UreE</fullName>
    </submittedName>
</protein>
<proteinExistence type="predicted"/>
<comment type="caution">
    <text evidence="2">The sequence shown here is derived from an EMBL/GenBank/DDBJ whole genome shotgun (WGS) entry which is preliminary data.</text>
</comment>
<name>A0AAJ1U5N3_9RHOB</name>
<dbReference type="AlphaFoldDB" id="A0AAJ1U5N3"/>
<dbReference type="InterPro" id="IPR036118">
    <property type="entry name" value="UreE_N_sf"/>
</dbReference>
<dbReference type="SUPFAM" id="SSF69287">
    <property type="entry name" value="Urease metallochaperone UreE, N-terminal domain"/>
    <property type="match status" value="1"/>
</dbReference>
<keyword evidence="3" id="KW-1185">Reference proteome</keyword>
<reference evidence="2" key="2">
    <citation type="submission" date="2023-04" db="EMBL/GenBank/DDBJ databases">
        <title>'Rhodoalgimonas zhirmunskyi' gen. nov., isolated from a red alga.</title>
        <authorList>
            <person name="Nedashkovskaya O.I."/>
            <person name="Otstavnykh N.Y."/>
            <person name="Bystritskaya E.P."/>
            <person name="Balabanova L.A."/>
            <person name="Isaeva M.P."/>
        </authorList>
    </citation>
    <scope>NUCLEOTIDE SEQUENCE</scope>
    <source>
        <strain evidence="2">10Alg 79</strain>
    </source>
</reference>
<evidence type="ECO:0000259" key="1">
    <source>
        <dbReference type="SMART" id="SM00988"/>
    </source>
</evidence>
<dbReference type="Proteomes" id="UP001227162">
    <property type="component" value="Unassembled WGS sequence"/>
</dbReference>
<evidence type="ECO:0000313" key="2">
    <source>
        <dbReference type="EMBL" id="MDQ2093590.1"/>
    </source>
</evidence>
<dbReference type="Gene3D" id="2.60.260.20">
    <property type="entry name" value="Urease metallochaperone UreE, N-terminal domain"/>
    <property type="match status" value="1"/>
</dbReference>
<evidence type="ECO:0000313" key="3">
    <source>
        <dbReference type="Proteomes" id="UP001227162"/>
    </source>
</evidence>
<gene>
    <name evidence="2" type="ORF">NOI20_05665</name>
</gene>
<sequence>MKLTSIEGSFNADLHDIVHALEHKGQVEFVHVSQADAARKRLRAETDKGREVQIVLPRSASIKDGAVVHLSEDLAIVLRVDTGARMVLVPHDIQSAMRLGHWCGNLHWKVEFNAGSMSVQLDGPEGQYRARLQDLESLADFHIDESAS</sequence>
<accession>A0AAJ1U5N3</accession>
<organism evidence="2 3">
    <name type="scientific">Rhodalgimonas zhirmunskyi</name>
    <dbReference type="NCBI Taxonomy" id="2964767"/>
    <lineage>
        <taxon>Bacteria</taxon>
        <taxon>Pseudomonadati</taxon>
        <taxon>Pseudomonadota</taxon>
        <taxon>Alphaproteobacteria</taxon>
        <taxon>Rhodobacterales</taxon>
        <taxon>Roseobacteraceae</taxon>
        <taxon>Rhodalgimonas</taxon>
    </lineage>
</organism>
<reference evidence="2" key="1">
    <citation type="submission" date="2022-07" db="EMBL/GenBank/DDBJ databases">
        <authorList>
            <person name="Otstavnykh N."/>
            <person name="Isaeva M."/>
            <person name="Bystritskaya E."/>
        </authorList>
    </citation>
    <scope>NUCLEOTIDE SEQUENCE</scope>
    <source>
        <strain evidence="2">10Alg 79</strain>
    </source>
</reference>
<dbReference type="InterPro" id="IPR004029">
    <property type="entry name" value="UreE_N"/>
</dbReference>